<dbReference type="InterPro" id="IPR036259">
    <property type="entry name" value="MFS_trans_sf"/>
</dbReference>
<accession>A0A919CPU2</accession>
<reference evidence="8" key="1">
    <citation type="journal article" date="2014" name="Int. J. Syst. Evol. Microbiol.">
        <title>Complete genome sequence of Corynebacterium casei LMG S-19264T (=DSM 44701T), isolated from a smear-ripened cheese.</title>
        <authorList>
            <consortium name="US DOE Joint Genome Institute (JGI-PGF)"/>
            <person name="Walter F."/>
            <person name="Albersmeier A."/>
            <person name="Kalinowski J."/>
            <person name="Ruckert C."/>
        </authorList>
    </citation>
    <scope>NUCLEOTIDE SEQUENCE</scope>
    <source>
        <strain evidence="8">KCTC 42651</strain>
    </source>
</reference>
<dbReference type="InterPro" id="IPR020846">
    <property type="entry name" value="MFS_dom"/>
</dbReference>
<sequence length="805" mass="84444">MTALRRVLPGIMLTAISLLLFAYVGYGEATRVYLQIRMERIDQLGATLQTAVGQFAKSGLPLDQFGGFERRSQQVRTVDPAIMAGLIVDVDGRPIFCEADATVRDRLCRPAGDTGGPAAGWTATPQHRGLETDATVRLPIRDKFGVVGSVLLHVDQMRIKQVVDEAFYPVFIITGGLFLLFTAVQLILWAWRGEAVRQRWLTPLFLGVLAVNLAVLTTVMFDLYRKGTEGQAEALARSMAARISAATEIGIPLSAFSGIDATLAEYRRINPNIAAISLLDQSKVLYSVEDQRVALGLADGVFERLTFDLPIQDSPEHNVVLSVELPVSVVLAAMATGARNFLALFFGCAVFALMFLRAVREGQGGAGSEDTAVRLALLRPAYFLGIFADALSLSMLPEIAKETVAAAGLPSEWVSLPFTLFFVGLTGALLPASYVTERIEVRKLFLIGAAAVGGGLFLVSLVPEFWSLCLGRAIGGVGQGTLLVAVQAYAFDVVGSGQRTRAAAVQVMGYNGGLIVGTGLGGLLAVFNPDRDVLFVGGLVAVAACLYIVFVLPALPHRRQPAGESVSLIGAVGRLARAPDFMAVLGLVGITSKFALAGVAMFAMPLVLHQAGYQDDEVGQALMVFAVVTYLITGIAPRLVGRLGSIDGVLTIGMVMLALGIGLLGLLVAPLDGAAPPPFVPTWVAVLAADLQGALGASVVPVATGLAVVVAVAALGVGQGLIAAPVVARVADSRVASTVGRERTLAVYRLAERAGHILGPTLVGPVLLAAHGNATPLTVFAVVFAGMAVLYGIWSIAGHDRRGVA</sequence>
<feature type="transmembrane region" description="Helical" evidence="6">
    <location>
        <begin position="200"/>
        <end position="221"/>
    </location>
</feature>
<feature type="transmembrane region" description="Helical" evidence="6">
    <location>
        <begin position="584"/>
        <end position="606"/>
    </location>
</feature>
<feature type="transmembrane region" description="Helical" evidence="6">
    <location>
        <begin position="166"/>
        <end position="188"/>
    </location>
</feature>
<feature type="transmembrane region" description="Helical" evidence="6">
    <location>
        <begin position="474"/>
        <end position="495"/>
    </location>
</feature>
<organism evidence="8 9">
    <name type="scientific">Thalassobaculum fulvum</name>
    <dbReference type="NCBI Taxonomy" id="1633335"/>
    <lineage>
        <taxon>Bacteria</taxon>
        <taxon>Pseudomonadati</taxon>
        <taxon>Pseudomonadota</taxon>
        <taxon>Alphaproteobacteria</taxon>
        <taxon>Rhodospirillales</taxon>
        <taxon>Thalassobaculaceae</taxon>
        <taxon>Thalassobaculum</taxon>
    </lineage>
</organism>
<feature type="transmembrane region" description="Helical" evidence="6">
    <location>
        <begin position="777"/>
        <end position="797"/>
    </location>
</feature>
<dbReference type="PANTHER" id="PTHR43124:SF3">
    <property type="entry name" value="CHLORAMPHENICOL EFFLUX PUMP RV0191"/>
    <property type="match status" value="1"/>
</dbReference>
<dbReference type="PANTHER" id="PTHR43124">
    <property type="entry name" value="PURINE EFFLUX PUMP PBUE"/>
    <property type="match status" value="1"/>
</dbReference>
<comment type="subcellular location">
    <subcellularLocation>
        <location evidence="1">Cell membrane</location>
        <topology evidence="1">Multi-pass membrane protein</topology>
    </subcellularLocation>
</comment>
<keyword evidence="5 6" id="KW-0472">Membrane</keyword>
<evidence type="ECO:0000256" key="3">
    <source>
        <dbReference type="ARBA" id="ARBA00022692"/>
    </source>
</evidence>
<dbReference type="PROSITE" id="PS50850">
    <property type="entry name" value="MFS"/>
    <property type="match status" value="1"/>
</dbReference>
<keyword evidence="9" id="KW-1185">Reference proteome</keyword>
<feature type="domain" description="Major facilitator superfamily (MFS) profile" evidence="7">
    <location>
        <begin position="374"/>
        <end position="803"/>
    </location>
</feature>
<feature type="transmembrane region" description="Helical" evidence="6">
    <location>
        <begin position="680"/>
        <end position="699"/>
    </location>
</feature>
<dbReference type="InterPro" id="IPR011701">
    <property type="entry name" value="MFS"/>
</dbReference>
<comment type="caution">
    <text evidence="8">The sequence shown here is derived from an EMBL/GenBank/DDBJ whole genome shotgun (WGS) entry which is preliminary data.</text>
</comment>
<evidence type="ECO:0000256" key="2">
    <source>
        <dbReference type="ARBA" id="ARBA00022475"/>
    </source>
</evidence>
<feature type="transmembrane region" description="Helical" evidence="6">
    <location>
        <begin position="444"/>
        <end position="462"/>
    </location>
</feature>
<dbReference type="Pfam" id="PF07690">
    <property type="entry name" value="MFS_1"/>
    <property type="match status" value="1"/>
</dbReference>
<dbReference type="EMBL" id="BMZS01000004">
    <property type="protein sequence ID" value="GHD49141.1"/>
    <property type="molecule type" value="Genomic_DNA"/>
</dbReference>
<name>A0A919CPU2_9PROT</name>
<evidence type="ECO:0000313" key="8">
    <source>
        <dbReference type="EMBL" id="GHD49141.1"/>
    </source>
</evidence>
<proteinExistence type="predicted"/>
<dbReference type="GO" id="GO:0022857">
    <property type="term" value="F:transmembrane transporter activity"/>
    <property type="evidence" value="ECO:0007669"/>
    <property type="project" value="InterPro"/>
</dbReference>
<dbReference type="SUPFAM" id="SSF103473">
    <property type="entry name" value="MFS general substrate transporter"/>
    <property type="match status" value="1"/>
</dbReference>
<reference evidence="8" key="2">
    <citation type="submission" date="2020-09" db="EMBL/GenBank/DDBJ databases">
        <authorList>
            <person name="Sun Q."/>
            <person name="Kim S."/>
        </authorList>
    </citation>
    <scope>NUCLEOTIDE SEQUENCE</scope>
    <source>
        <strain evidence="8">KCTC 42651</strain>
    </source>
</reference>
<feature type="transmembrane region" description="Helical" evidence="6">
    <location>
        <begin position="341"/>
        <end position="359"/>
    </location>
</feature>
<dbReference type="GO" id="GO:0005886">
    <property type="term" value="C:plasma membrane"/>
    <property type="evidence" value="ECO:0007669"/>
    <property type="project" value="UniProtKB-SubCell"/>
</dbReference>
<evidence type="ECO:0000259" key="7">
    <source>
        <dbReference type="PROSITE" id="PS50850"/>
    </source>
</evidence>
<evidence type="ECO:0000313" key="9">
    <source>
        <dbReference type="Proteomes" id="UP000630353"/>
    </source>
</evidence>
<feature type="transmembrane region" description="Helical" evidence="6">
    <location>
        <begin position="648"/>
        <end position="668"/>
    </location>
</feature>
<keyword evidence="3 6" id="KW-0812">Transmembrane</keyword>
<feature type="transmembrane region" description="Helical" evidence="6">
    <location>
        <begin position="618"/>
        <end position="636"/>
    </location>
</feature>
<feature type="transmembrane region" description="Helical" evidence="6">
    <location>
        <begin position="706"/>
        <end position="728"/>
    </location>
</feature>
<dbReference type="Proteomes" id="UP000630353">
    <property type="component" value="Unassembled WGS sequence"/>
</dbReference>
<feature type="transmembrane region" description="Helical" evidence="6">
    <location>
        <begin position="533"/>
        <end position="555"/>
    </location>
</feature>
<dbReference type="Gene3D" id="1.20.1250.20">
    <property type="entry name" value="MFS general substrate transporter like domains"/>
    <property type="match status" value="1"/>
</dbReference>
<evidence type="ECO:0000256" key="4">
    <source>
        <dbReference type="ARBA" id="ARBA00022989"/>
    </source>
</evidence>
<keyword evidence="2" id="KW-1003">Cell membrane</keyword>
<keyword evidence="4 6" id="KW-1133">Transmembrane helix</keyword>
<gene>
    <name evidence="8" type="ORF">GCM10017083_21050</name>
</gene>
<feature type="transmembrane region" description="Helical" evidence="6">
    <location>
        <begin position="413"/>
        <end position="432"/>
    </location>
</feature>
<dbReference type="AlphaFoldDB" id="A0A919CPU2"/>
<dbReference type="InterPro" id="IPR050189">
    <property type="entry name" value="MFS_Efflux_Transporters"/>
</dbReference>
<evidence type="ECO:0000256" key="6">
    <source>
        <dbReference type="SAM" id="Phobius"/>
    </source>
</evidence>
<feature type="transmembrane region" description="Helical" evidence="6">
    <location>
        <begin position="507"/>
        <end position="527"/>
    </location>
</feature>
<protein>
    <recommendedName>
        <fullName evidence="7">Major facilitator superfamily (MFS) profile domain-containing protein</fullName>
    </recommendedName>
</protein>
<dbReference type="RefSeq" id="WP_189989131.1">
    <property type="nucleotide sequence ID" value="NZ_BMZS01000004.1"/>
</dbReference>
<evidence type="ECO:0000256" key="1">
    <source>
        <dbReference type="ARBA" id="ARBA00004651"/>
    </source>
</evidence>
<evidence type="ECO:0000256" key="5">
    <source>
        <dbReference type="ARBA" id="ARBA00023136"/>
    </source>
</evidence>